<proteinExistence type="predicted"/>
<dbReference type="SUPFAM" id="SSF63748">
    <property type="entry name" value="Tudor/PWWP/MBT"/>
    <property type="match status" value="1"/>
</dbReference>
<comment type="caution">
    <text evidence="3">The sequence shown here is derived from an EMBL/GenBank/DDBJ whole genome shotgun (WGS) entry which is preliminary data.</text>
</comment>
<feature type="compositionally biased region" description="Polar residues" evidence="1">
    <location>
        <begin position="1070"/>
        <end position="1087"/>
    </location>
</feature>
<feature type="compositionally biased region" description="Polar residues" evidence="1">
    <location>
        <begin position="690"/>
        <end position="706"/>
    </location>
</feature>
<evidence type="ECO:0000313" key="3">
    <source>
        <dbReference type="EMBL" id="KAK1373231.1"/>
    </source>
</evidence>
<gene>
    <name evidence="3" type="ORF">POM88_029424</name>
</gene>
<dbReference type="PANTHER" id="PTHR10688">
    <property type="entry name" value="PWWP DOMAIN-CONTAINING PROTEIN"/>
    <property type="match status" value="1"/>
</dbReference>
<accession>A0AAD8MH78</accession>
<feature type="compositionally biased region" description="Basic residues" evidence="1">
    <location>
        <begin position="1232"/>
        <end position="1242"/>
    </location>
</feature>
<feature type="compositionally biased region" description="Polar residues" evidence="1">
    <location>
        <begin position="906"/>
        <end position="915"/>
    </location>
</feature>
<evidence type="ECO:0000259" key="2">
    <source>
        <dbReference type="PROSITE" id="PS50812"/>
    </source>
</evidence>
<dbReference type="Pfam" id="PF00855">
    <property type="entry name" value="PWWP"/>
    <property type="match status" value="1"/>
</dbReference>
<feature type="region of interest" description="Disordered" evidence="1">
    <location>
        <begin position="1024"/>
        <end position="1107"/>
    </location>
</feature>
<dbReference type="Gene3D" id="2.30.30.140">
    <property type="match status" value="1"/>
</dbReference>
<dbReference type="InterPro" id="IPR052657">
    <property type="entry name" value="PDP_family_Arabidopsis"/>
</dbReference>
<name>A0AAD8MH78_9APIA</name>
<evidence type="ECO:0000313" key="4">
    <source>
        <dbReference type="Proteomes" id="UP001237642"/>
    </source>
</evidence>
<feature type="region of interest" description="Disordered" evidence="1">
    <location>
        <begin position="670"/>
        <end position="721"/>
    </location>
</feature>
<dbReference type="InterPro" id="IPR000313">
    <property type="entry name" value="PWWP_dom"/>
</dbReference>
<feature type="compositionally biased region" description="Basic residues" evidence="1">
    <location>
        <begin position="776"/>
        <end position="790"/>
    </location>
</feature>
<organism evidence="3 4">
    <name type="scientific">Heracleum sosnowskyi</name>
    <dbReference type="NCBI Taxonomy" id="360622"/>
    <lineage>
        <taxon>Eukaryota</taxon>
        <taxon>Viridiplantae</taxon>
        <taxon>Streptophyta</taxon>
        <taxon>Embryophyta</taxon>
        <taxon>Tracheophyta</taxon>
        <taxon>Spermatophyta</taxon>
        <taxon>Magnoliopsida</taxon>
        <taxon>eudicotyledons</taxon>
        <taxon>Gunneridae</taxon>
        <taxon>Pentapetalae</taxon>
        <taxon>asterids</taxon>
        <taxon>campanulids</taxon>
        <taxon>Apiales</taxon>
        <taxon>Apiaceae</taxon>
        <taxon>Apioideae</taxon>
        <taxon>apioid superclade</taxon>
        <taxon>Tordylieae</taxon>
        <taxon>Tordyliinae</taxon>
        <taxon>Heracleum</taxon>
    </lineage>
</organism>
<feature type="region of interest" description="Disordered" evidence="1">
    <location>
        <begin position="896"/>
        <end position="918"/>
    </location>
</feature>
<feature type="region of interest" description="Disordered" evidence="1">
    <location>
        <begin position="751"/>
        <end position="794"/>
    </location>
</feature>
<dbReference type="PROSITE" id="PS50812">
    <property type="entry name" value="PWWP"/>
    <property type="match status" value="1"/>
</dbReference>
<sequence length="1313" mass="142405">MEILESLKTLVEDTVLSKMENEQNPCVDGGSGLVSGDKVVVGSDEVVYGGIENVEVGNQGLGVGGIAGGGQGGGLSGGVGGVGGDFWGFGEMEKGVLGNEGKECGLGPDFGAAVGYRFENGSGFELVQDVCLSDIGIEEVGAGMLVMQQAEIAEVGAEKVVVQEGIQEVGVEKVVVLENIQEVGAEKVVVQEGIQEVGAEKVVMQENIQEVGAEKVVMQEGIEEVGAEKVAMQENIQEVGADMIVMQEGIQEVGVEQVVMQEGIQEVGAEKVLMQEGIEEVGDEDVVMREGIVEIETGDVVMQEAIEVEEVGTEKVVMQEEFKVVGTDKMVMQEDAVGDEKVLMQEGNEEVKAVMQKADEEVGAAKVVMQDGVKEQYISQQNLADYDNKIDVSKSGISLYVDVFGQVDSSVEGDHPCMVEQGSLERSALLPNSETKDSIAEVQDCGIYKNAEEGNDVEGEAIPCNWHSFCVGDLVWVKTNIQLWWPGIICEHCELSNDTLKGEDDRFQVRLFGSGNVSWGRTSQLKPFHEYFEELSRQSSSKSFFCAVEKAVGEIGRRVKLEMTCRCYLEESNYTDVAQGGGNISKGRASELDELPVLQFEPEKLLARVKCFARDVTLPGKIESKVIQNRLSAFYRSTGHLQLPIDLLQPTDAKSDDQNLVTAEAIPSKQALKRRTRSSRMDPEDGKNEAISTVVSSEMKTPSPILSTELPGSKANSVEHDWTNGKLEKSYESRERRKSKYLSFPYVDPGQVSKSLHNEEGNEMADPSDDSSRSARTVKSRDKKTKKNPCRKSTGHEITVPEVINASSAELLSKLRFTALDCLYPDESKQFDVMHCFVSTFRRFAFRDFTHEVTKEEDAVCMDFEDEKGLFKSVSEIAVNKTAGIGLLQKDTKIKSMPKSKKKENTSPLGLTTKPTDGCPGNITTSGSIVIDFQTHPNASVSQTVPMKRTKKAKKTRGFPEIKVMARLSDLKGSNVGAQLTSGNYPTTNGAVLPGENGTIETVGAGLKEVEVLGPYSLQNIPGLNMEGTKEPDSSKNTGPSSVTKGIQQTCMLSPDVPELKKRKRKQKAASVTSAIPDLNGNTSESYLSEMKPEVKPQRKSRKKKTGAGLLDINLDSGEAQTNGEALGTALLLKFAPDAPMPTPEDLASAFCIFGPLKDSEAKVFNDSGTAQVVFINSSDARTAFCSLEKNSPFGAALVNYRLQVLFAASGFLGPDGGLNMHQVWPAEKVKSPRKPRVAKKPKNLDKPSTISDPQGKSTEAPDLQFVRQNLQMMTSMLENAGDNISPEMRLKLETEIKSLLNRVTSMVGSSSS</sequence>
<feature type="domain" description="PWWP" evidence="2">
    <location>
        <begin position="471"/>
        <end position="531"/>
    </location>
</feature>
<dbReference type="EMBL" id="JAUIZM010000007">
    <property type="protein sequence ID" value="KAK1373231.1"/>
    <property type="molecule type" value="Genomic_DNA"/>
</dbReference>
<feature type="compositionally biased region" description="Basic and acidic residues" evidence="1">
    <location>
        <begin position="679"/>
        <end position="688"/>
    </location>
</feature>
<feature type="compositionally biased region" description="Polar residues" evidence="1">
    <location>
        <begin position="1035"/>
        <end position="1052"/>
    </location>
</feature>
<dbReference type="PANTHER" id="PTHR10688:SF6">
    <property type="entry name" value="SERINE_THREONINE-KINASE ATM"/>
    <property type="match status" value="1"/>
</dbReference>
<reference evidence="3" key="1">
    <citation type="submission" date="2023-02" db="EMBL/GenBank/DDBJ databases">
        <title>Genome of toxic invasive species Heracleum sosnowskyi carries increased number of genes despite the absence of recent whole-genome duplications.</title>
        <authorList>
            <person name="Schelkunov M."/>
            <person name="Shtratnikova V."/>
            <person name="Makarenko M."/>
            <person name="Klepikova A."/>
            <person name="Omelchenko D."/>
            <person name="Novikova G."/>
            <person name="Obukhova E."/>
            <person name="Bogdanov V."/>
            <person name="Penin A."/>
            <person name="Logacheva M."/>
        </authorList>
    </citation>
    <scope>NUCLEOTIDE SEQUENCE</scope>
    <source>
        <strain evidence="3">Hsosn_3</strain>
        <tissue evidence="3">Leaf</tissue>
    </source>
</reference>
<dbReference type="SMART" id="SM00293">
    <property type="entry name" value="PWWP"/>
    <property type="match status" value="1"/>
</dbReference>
<dbReference type="Proteomes" id="UP001237642">
    <property type="component" value="Unassembled WGS sequence"/>
</dbReference>
<reference evidence="3" key="2">
    <citation type="submission" date="2023-05" db="EMBL/GenBank/DDBJ databases">
        <authorList>
            <person name="Schelkunov M.I."/>
        </authorList>
    </citation>
    <scope>NUCLEOTIDE SEQUENCE</scope>
    <source>
        <strain evidence="3">Hsosn_3</strain>
        <tissue evidence="3">Leaf</tissue>
    </source>
</reference>
<protein>
    <recommendedName>
        <fullName evidence="2">PWWP domain-containing protein</fullName>
    </recommendedName>
</protein>
<dbReference type="CDD" id="cd05162">
    <property type="entry name" value="PWWP"/>
    <property type="match status" value="1"/>
</dbReference>
<keyword evidence="4" id="KW-1185">Reference proteome</keyword>
<feature type="region of interest" description="Disordered" evidence="1">
    <location>
        <begin position="1229"/>
        <end position="1261"/>
    </location>
</feature>
<feature type="compositionally biased region" description="Polar residues" evidence="1">
    <location>
        <begin position="1247"/>
        <end position="1258"/>
    </location>
</feature>
<evidence type="ECO:0000256" key="1">
    <source>
        <dbReference type="SAM" id="MobiDB-lite"/>
    </source>
</evidence>